<dbReference type="RefSeq" id="WP_252831326.1">
    <property type="nucleotide sequence ID" value="NZ_LAOA01000063.1"/>
</dbReference>
<evidence type="ECO:0000313" key="5">
    <source>
        <dbReference type="EMBL" id="KJV73976.1"/>
    </source>
</evidence>
<dbReference type="Pfam" id="PF13637">
    <property type="entry name" value="Ank_4"/>
    <property type="match status" value="1"/>
</dbReference>
<dbReference type="Pfam" id="PF12796">
    <property type="entry name" value="Ank_2"/>
    <property type="match status" value="1"/>
</dbReference>
<dbReference type="InterPro" id="IPR036770">
    <property type="entry name" value="Ankyrin_rpt-contain_sf"/>
</dbReference>
<reference evidence="5 6" key="1">
    <citation type="submission" date="2015-01" db="EMBL/GenBank/DDBJ databases">
        <title>Genome Sequencing of Rickettsiales.</title>
        <authorList>
            <person name="Daugherty S.C."/>
            <person name="Su Q."/>
            <person name="Abolude K."/>
            <person name="Beier-Sexton M."/>
            <person name="Carlyon J.A."/>
            <person name="Carter R."/>
            <person name="Day N.P."/>
            <person name="Dumler S.J."/>
            <person name="Dyachenko V."/>
            <person name="Godinez A."/>
            <person name="Kurtti T.J."/>
            <person name="Lichay M."/>
            <person name="Mullins K.E."/>
            <person name="Ott S."/>
            <person name="Pappas-Brown V."/>
            <person name="Paris D.H."/>
            <person name="Patel P."/>
            <person name="Richards A.L."/>
            <person name="Sadzewicz L."/>
            <person name="Sears K."/>
            <person name="Seidman D."/>
            <person name="Sengamalay N."/>
            <person name="Stenos J."/>
            <person name="Tallon L.J."/>
            <person name="Vincent G."/>
            <person name="Fraser C.M."/>
            <person name="Munderloh U."/>
            <person name="Dunning-Hotopp J.C."/>
        </authorList>
    </citation>
    <scope>NUCLEOTIDE SEQUENCE [LARGE SCALE GENOMIC DNA]</scope>
    <source>
        <strain evidence="5 6">TA716</strain>
    </source>
</reference>
<dbReference type="PRINTS" id="PR01415">
    <property type="entry name" value="ANKYRIN"/>
</dbReference>
<protein>
    <submittedName>
        <fullName evidence="5">Ankyrin repeat family protein</fullName>
    </submittedName>
</protein>
<feature type="repeat" description="ANK" evidence="3">
    <location>
        <begin position="103"/>
        <end position="136"/>
    </location>
</feature>
<comment type="caution">
    <text evidence="5">The sequence shown here is derived from an EMBL/GenBank/DDBJ whole genome shotgun (WGS) entry which is preliminary data.</text>
</comment>
<dbReference type="InterPro" id="IPR002110">
    <property type="entry name" value="Ankyrin_rpt"/>
</dbReference>
<feature type="domain" description="PRANC" evidence="4">
    <location>
        <begin position="221"/>
        <end position="324"/>
    </location>
</feature>
<dbReference type="SMART" id="SM00248">
    <property type="entry name" value="ANK"/>
    <property type="match status" value="4"/>
</dbReference>
<dbReference type="EMBL" id="LAOA01000063">
    <property type="protein sequence ID" value="KJV73976.1"/>
    <property type="molecule type" value="Genomic_DNA"/>
</dbReference>
<dbReference type="Pfam" id="PF09372">
    <property type="entry name" value="PRANC"/>
    <property type="match status" value="1"/>
</dbReference>
<dbReference type="Proteomes" id="UP000033671">
    <property type="component" value="Unassembled WGS sequence"/>
</dbReference>
<evidence type="ECO:0000259" key="4">
    <source>
        <dbReference type="Pfam" id="PF09372"/>
    </source>
</evidence>
<organism evidence="5 6">
    <name type="scientific">Orientia tsutsugamushi str. TA716</name>
    <dbReference type="NCBI Taxonomy" id="1359175"/>
    <lineage>
        <taxon>Bacteria</taxon>
        <taxon>Pseudomonadati</taxon>
        <taxon>Pseudomonadota</taxon>
        <taxon>Alphaproteobacteria</taxon>
        <taxon>Rickettsiales</taxon>
        <taxon>Rickettsiaceae</taxon>
        <taxon>Rickettsieae</taxon>
        <taxon>Orientia</taxon>
    </lineage>
</organism>
<dbReference type="PROSITE" id="PS50088">
    <property type="entry name" value="ANK_REPEAT"/>
    <property type="match status" value="3"/>
</dbReference>
<feature type="repeat" description="ANK" evidence="3">
    <location>
        <begin position="70"/>
        <end position="102"/>
    </location>
</feature>
<dbReference type="PANTHER" id="PTHR24171">
    <property type="entry name" value="ANKYRIN REPEAT DOMAIN-CONTAINING PROTEIN 39-RELATED"/>
    <property type="match status" value="1"/>
</dbReference>
<evidence type="ECO:0000313" key="6">
    <source>
        <dbReference type="Proteomes" id="UP000033671"/>
    </source>
</evidence>
<keyword evidence="2 3" id="KW-0040">ANK repeat</keyword>
<dbReference type="Gene3D" id="1.25.40.20">
    <property type="entry name" value="Ankyrin repeat-containing domain"/>
    <property type="match status" value="1"/>
</dbReference>
<dbReference type="SUPFAM" id="SSF48403">
    <property type="entry name" value="Ankyrin repeat"/>
    <property type="match status" value="1"/>
</dbReference>
<gene>
    <name evidence="5" type="ORF">OTSTA716_1420</name>
</gene>
<evidence type="ECO:0000256" key="3">
    <source>
        <dbReference type="PROSITE-ProRule" id="PRU00023"/>
    </source>
</evidence>
<dbReference type="PATRIC" id="fig|1359175.3.peg.2526"/>
<evidence type="ECO:0000256" key="1">
    <source>
        <dbReference type="ARBA" id="ARBA00022737"/>
    </source>
</evidence>
<dbReference type="AlphaFoldDB" id="A0A0F3P232"/>
<proteinExistence type="predicted"/>
<dbReference type="PROSITE" id="PS50297">
    <property type="entry name" value="ANK_REP_REGION"/>
    <property type="match status" value="3"/>
</dbReference>
<accession>A0A0F3P232</accession>
<feature type="repeat" description="ANK" evidence="3">
    <location>
        <begin position="37"/>
        <end position="69"/>
    </location>
</feature>
<keyword evidence="1" id="KW-0677">Repeat</keyword>
<dbReference type="InterPro" id="IPR018272">
    <property type="entry name" value="PRANC_domain"/>
</dbReference>
<name>A0A0F3P232_ORITS</name>
<sequence>MNTALHEAAKSGDIQTVQSILHEKENDLGYINSPDRINKTALHYAIRAGHLEIASLLLTHGADPNAQDIHGNTPFHSAFREGSLQFIKLLLKNGANPNIRNHHGDIPFHYAAHYCSPDIIKLLLLKEGGDLNALDILGTITPFREVFTMFMEDQEKNREVMQLLVAEIVKLDHSGVKISESTLEGFNFNKQLISGSDLLKELEQKCYKEIEQMKSTLDSESNLSFFDIFILEKDKGVLARLAYDLDLIKIKGEFCMYSPFIERAIVEVMTTRSMMLQGAAESIDEIFESNQDANQESQTSWLHLPPELKMMILENLGNNDLTKLQPTYFNDLMEAELKGAYNIYEGE</sequence>
<evidence type="ECO:0000256" key="2">
    <source>
        <dbReference type="ARBA" id="ARBA00023043"/>
    </source>
</evidence>